<keyword evidence="1" id="KW-0472">Membrane</keyword>
<keyword evidence="1" id="KW-1133">Transmembrane helix</keyword>
<protein>
    <submittedName>
        <fullName evidence="2">Uncharacterized protein</fullName>
    </submittedName>
</protein>
<keyword evidence="1" id="KW-0812">Transmembrane</keyword>
<accession>A0A1Y0B1L5</accession>
<organism evidence="2">
    <name type="scientific">Utricularia reniformis</name>
    <dbReference type="NCBI Taxonomy" id="192314"/>
    <lineage>
        <taxon>Eukaryota</taxon>
        <taxon>Viridiplantae</taxon>
        <taxon>Streptophyta</taxon>
        <taxon>Embryophyta</taxon>
        <taxon>Tracheophyta</taxon>
        <taxon>Spermatophyta</taxon>
        <taxon>Magnoliopsida</taxon>
        <taxon>eudicotyledons</taxon>
        <taxon>Gunneridae</taxon>
        <taxon>Pentapetalae</taxon>
        <taxon>asterids</taxon>
        <taxon>lamiids</taxon>
        <taxon>Lamiales</taxon>
        <taxon>Lentibulariaceae</taxon>
        <taxon>Utricularia</taxon>
    </lineage>
</organism>
<dbReference type="AlphaFoldDB" id="A0A1Y0B1L5"/>
<gene>
    <name evidence="2" type="ORF">AEK19_MT1065</name>
</gene>
<evidence type="ECO:0000256" key="1">
    <source>
        <dbReference type="SAM" id="Phobius"/>
    </source>
</evidence>
<evidence type="ECO:0000313" key="2">
    <source>
        <dbReference type="EMBL" id="ART31287.1"/>
    </source>
</evidence>
<name>A0A1Y0B1L5_9LAMI</name>
<feature type="transmembrane region" description="Helical" evidence="1">
    <location>
        <begin position="12"/>
        <end position="34"/>
    </location>
</feature>
<dbReference type="EMBL" id="KY774314">
    <property type="protein sequence ID" value="ART31287.1"/>
    <property type="molecule type" value="Genomic_DNA"/>
</dbReference>
<reference evidence="2" key="1">
    <citation type="submission" date="2017-03" db="EMBL/GenBank/DDBJ databases">
        <title>The mitochondrial genome of the carnivorous plant Utricularia reniformis (Lentibulariaceae): structure, comparative analysis and evolutionary landmarks.</title>
        <authorList>
            <person name="Silva S.R."/>
            <person name="Alvarenga D.O."/>
            <person name="Michael T.P."/>
            <person name="Miranda V.F.O."/>
            <person name="Varani A.M."/>
        </authorList>
    </citation>
    <scope>NUCLEOTIDE SEQUENCE</scope>
</reference>
<proteinExistence type="predicted"/>
<sequence>MWIQDRSNHSRGIWNSCFAMINCGGLFWRCFRLAFPYLTRSIKKSYSYRIVLLFWDCICLRLQRKVAFKASFFWPRLSGS</sequence>
<keyword evidence="2" id="KW-0496">Mitochondrion</keyword>
<geneLocation type="mitochondrion" evidence="2"/>